<gene>
    <name evidence="1" type="ORF">L6452_31437</name>
</gene>
<organism evidence="1 2">
    <name type="scientific">Arctium lappa</name>
    <name type="common">Greater burdock</name>
    <name type="synonym">Lappa major</name>
    <dbReference type="NCBI Taxonomy" id="4217"/>
    <lineage>
        <taxon>Eukaryota</taxon>
        <taxon>Viridiplantae</taxon>
        <taxon>Streptophyta</taxon>
        <taxon>Embryophyta</taxon>
        <taxon>Tracheophyta</taxon>
        <taxon>Spermatophyta</taxon>
        <taxon>Magnoliopsida</taxon>
        <taxon>eudicotyledons</taxon>
        <taxon>Gunneridae</taxon>
        <taxon>Pentapetalae</taxon>
        <taxon>asterids</taxon>
        <taxon>campanulids</taxon>
        <taxon>Asterales</taxon>
        <taxon>Asteraceae</taxon>
        <taxon>Carduoideae</taxon>
        <taxon>Cardueae</taxon>
        <taxon>Arctiinae</taxon>
        <taxon>Arctium</taxon>
    </lineage>
</organism>
<reference evidence="2" key="1">
    <citation type="journal article" date="2022" name="Mol. Ecol. Resour.">
        <title>The genomes of chicory, endive, great burdock and yacon provide insights into Asteraceae palaeo-polyploidization history and plant inulin production.</title>
        <authorList>
            <person name="Fan W."/>
            <person name="Wang S."/>
            <person name="Wang H."/>
            <person name="Wang A."/>
            <person name="Jiang F."/>
            <person name="Liu H."/>
            <person name="Zhao H."/>
            <person name="Xu D."/>
            <person name="Zhang Y."/>
        </authorList>
    </citation>
    <scope>NUCLEOTIDE SEQUENCE [LARGE SCALE GENOMIC DNA]</scope>
    <source>
        <strain evidence="2">cv. Niubang</strain>
    </source>
</reference>
<dbReference type="Proteomes" id="UP001055879">
    <property type="component" value="Linkage Group LG11"/>
</dbReference>
<name>A0ACB8Z2Q1_ARCLA</name>
<accession>A0ACB8Z2Q1</accession>
<evidence type="ECO:0000313" key="1">
    <source>
        <dbReference type="EMBL" id="KAI3691638.1"/>
    </source>
</evidence>
<dbReference type="EMBL" id="CM042057">
    <property type="protein sequence ID" value="KAI3691638.1"/>
    <property type="molecule type" value="Genomic_DNA"/>
</dbReference>
<comment type="caution">
    <text evidence="1">The sequence shown here is derived from an EMBL/GenBank/DDBJ whole genome shotgun (WGS) entry which is preliminary data.</text>
</comment>
<protein>
    <submittedName>
        <fullName evidence="1">Uncharacterized protein</fullName>
    </submittedName>
</protein>
<proteinExistence type="predicted"/>
<keyword evidence="2" id="KW-1185">Reference proteome</keyword>
<reference evidence="1 2" key="2">
    <citation type="journal article" date="2022" name="Mol. Ecol. Resour.">
        <title>The genomes of chicory, endive, great burdock and yacon provide insights into Asteraceae paleo-polyploidization history and plant inulin production.</title>
        <authorList>
            <person name="Fan W."/>
            <person name="Wang S."/>
            <person name="Wang H."/>
            <person name="Wang A."/>
            <person name="Jiang F."/>
            <person name="Liu H."/>
            <person name="Zhao H."/>
            <person name="Xu D."/>
            <person name="Zhang Y."/>
        </authorList>
    </citation>
    <scope>NUCLEOTIDE SEQUENCE [LARGE SCALE GENOMIC DNA]</scope>
    <source>
        <strain evidence="2">cv. Niubang</strain>
    </source>
</reference>
<sequence>MNRFFGYMFFFLSLLHSVFPARIVPPTSPPEFTVKNLSGNDTWHGFVKFMDAGKGANFSGMSELKKYFHRFGYLDSVDSLTDAFDENLEIAVLNYQKNLGLPITGKLDSDTVAQIMSPRCGVSDDLNRKNEIDVSKHYAFFSGEPKWRKPAKSESMTLTYAFSDIHTIDYISYSEIRAVFRRSFSRWSSTIPVSFTEADDYRTADIKIAFYQGDHGDGEPFDGVLGVLAHAFSPENGRLHFDKAETWTVDLKSSKSNVAVDLESVATHEIGHILGLAHSSVKEAIMYPSLGPRIKKVDLKIDDVKGIQELYGSKPNFRYTPSMESVISSGTRTRRGRWFKRATSLVLLVGFRDRIIDIFHQSSDLAILAMASRCNRFMNKASISNLKSAFKPASMPKSAPSSPKFPLPTRSTVSPAPRFSMSRCPSELGCVQSLLPLHNAVAAARLTSCLSTTSRSCRSLSQGT</sequence>
<evidence type="ECO:0000313" key="2">
    <source>
        <dbReference type="Proteomes" id="UP001055879"/>
    </source>
</evidence>